<comment type="caution">
    <text evidence="2">The sequence shown here is derived from an EMBL/GenBank/DDBJ whole genome shotgun (WGS) entry which is preliminary data.</text>
</comment>
<sequence>MISLLVLSIVFWLVLSSAKTADEKANENNKRNKNNFGKFFIVYTHLIQNFLSIPLYSELGE</sequence>
<keyword evidence="1" id="KW-0732">Signal</keyword>
<protein>
    <submittedName>
        <fullName evidence="2">Uncharacterized protein</fullName>
    </submittedName>
</protein>
<reference evidence="2 3" key="1">
    <citation type="submission" date="2016-11" db="EMBL/GenBank/DDBJ databases">
        <title>Paenibacillus species isolates.</title>
        <authorList>
            <person name="Beno S.M."/>
        </authorList>
    </citation>
    <scope>NUCLEOTIDE SEQUENCE [LARGE SCALE GENOMIC DNA]</scope>
    <source>
        <strain evidence="2 3">FSL R5-0378</strain>
    </source>
</reference>
<organism evidence="2 3">
    <name type="scientific">Paenibacillus rhizosphaerae</name>
    <dbReference type="NCBI Taxonomy" id="297318"/>
    <lineage>
        <taxon>Bacteria</taxon>
        <taxon>Bacillati</taxon>
        <taxon>Bacillota</taxon>
        <taxon>Bacilli</taxon>
        <taxon>Bacillales</taxon>
        <taxon>Paenibacillaceae</taxon>
        <taxon>Paenibacillus</taxon>
    </lineage>
</organism>
<evidence type="ECO:0000313" key="2">
    <source>
        <dbReference type="EMBL" id="OMF45004.1"/>
    </source>
</evidence>
<keyword evidence="3" id="KW-1185">Reference proteome</keyword>
<name>A0A1R1DZH5_9BACL</name>
<accession>A0A1R1DZH5</accession>
<dbReference type="Proteomes" id="UP000187172">
    <property type="component" value="Unassembled WGS sequence"/>
</dbReference>
<feature type="chain" id="PRO_5039692073" evidence="1">
    <location>
        <begin position="22"/>
        <end position="61"/>
    </location>
</feature>
<gene>
    <name evidence="2" type="ORF">BK138_34100</name>
</gene>
<evidence type="ECO:0000256" key="1">
    <source>
        <dbReference type="SAM" id="SignalP"/>
    </source>
</evidence>
<evidence type="ECO:0000313" key="3">
    <source>
        <dbReference type="Proteomes" id="UP000187172"/>
    </source>
</evidence>
<dbReference type="EMBL" id="MRTP01000024">
    <property type="protein sequence ID" value="OMF45004.1"/>
    <property type="molecule type" value="Genomic_DNA"/>
</dbReference>
<feature type="signal peptide" evidence="1">
    <location>
        <begin position="1"/>
        <end position="21"/>
    </location>
</feature>
<proteinExistence type="predicted"/>
<dbReference type="AlphaFoldDB" id="A0A1R1DZH5"/>